<dbReference type="Gramene" id="Al_scaffold_0004_1855">
    <property type="protein sequence ID" value="Al_scaffold_0004_1855"/>
    <property type="gene ID" value="Al_scaffold_0004_1855"/>
</dbReference>
<gene>
    <name evidence="2" type="ORF">ARALYDRAFT_669136</name>
</gene>
<dbReference type="HOGENOM" id="CLU_2486392_0_0_1"/>
<dbReference type="EMBL" id="GL348716">
    <property type="protein sequence ID" value="EFH57564.1"/>
    <property type="molecule type" value="Genomic_DNA"/>
</dbReference>
<dbReference type="AlphaFoldDB" id="D7LGE7"/>
<dbReference type="Proteomes" id="UP000008694">
    <property type="component" value="Unassembled WGS sequence"/>
</dbReference>
<dbReference type="SMART" id="SM00579">
    <property type="entry name" value="FBD"/>
    <property type="match status" value="1"/>
</dbReference>
<proteinExistence type="predicted"/>
<protein>
    <submittedName>
        <fullName evidence="2">Predicted protein</fullName>
    </submittedName>
</protein>
<keyword evidence="3" id="KW-1185">Reference proteome</keyword>
<dbReference type="PANTHER" id="PTHR31293:SF22">
    <property type="entry name" value="BNAC06G06520D PROTEIN"/>
    <property type="match status" value="1"/>
</dbReference>
<organism evidence="3">
    <name type="scientific">Arabidopsis lyrata subsp. lyrata</name>
    <name type="common">Lyre-leaved rock-cress</name>
    <dbReference type="NCBI Taxonomy" id="81972"/>
    <lineage>
        <taxon>Eukaryota</taxon>
        <taxon>Viridiplantae</taxon>
        <taxon>Streptophyta</taxon>
        <taxon>Embryophyta</taxon>
        <taxon>Tracheophyta</taxon>
        <taxon>Spermatophyta</taxon>
        <taxon>Magnoliopsida</taxon>
        <taxon>eudicotyledons</taxon>
        <taxon>Gunneridae</taxon>
        <taxon>Pentapetalae</taxon>
        <taxon>rosids</taxon>
        <taxon>malvids</taxon>
        <taxon>Brassicales</taxon>
        <taxon>Brassicaceae</taxon>
        <taxon>Camelineae</taxon>
        <taxon>Arabidopsis</taxon>
    </lineage>
</organism>
<name>D7LGE7_ARALL</name>
<sequence>MLARQVLRTILTLYGLCIDRNEVKVLEIHGFSGRDKEVREVTCFLREMQFLQVMKVEIDAGDNKKLRLINHLLALPRRSSKLRFMFL</sequence>
<dbReference type="InterPro" id="IPR006566">
    <property type="entry name" value="FBD"/>
</dbReference>
<dbReference type="PANTHER" id="PTHR31293">
    <property type="entry name" value="RNI-LIKE SUPERFAMILY PROTEIN"/>
    <property type="match status" value="1"/>
</dbReference>
<accession>D7LGE7</accession>
<dbReference type="InterPro" id="IPR055294">
    <property type="entry name" value="FBL60-like"/>
</dbReference>
<evidence type="ECO:0000259" key="1">
    <source>
        <dbReference type="SMART" id="SM00579"/>
    </source>
</evidence>
<evidence type="ECO:0000313" key="3">
    <source>
        <dbReference type="Proteomes" id="UP000008694"/>
    </source>
</evidence>
<evidence type="ECO:0000313" key="2">
    <source>
        <dbReference type="EMBL" id="EFH57564.1"/>
    </source>
</evidence>
<feature type="domain" description="FBD" evidence="1">
    <location>
        <begin position="17"/>
        <end position="87"/>
    </location>
</feature>
<reference evidence="3" key="1">
    <citation type="journal article" date="2011" name="Nat. Genet.">
        <title>The Arabidopsis lyrata genome sequence and the basis of rapid genome size change.</title>
        <authorList>
            <person name="Hu T.T."/>
            <person name="Pattyn P."/>
            <person name="Bakker E.G."/>
            <person name="Cao J."/>
            <person name="Cheng J.-F."/>
            <person name="Clark R.M."/>
            <person name="Fahlgren N."/>
            <person name="Fawcett J.A."/>
            <person name="Grimwood J."/>
            <person name="Gundlach H."/>
            <person name="Haberer G."/>
            <person name="Hollister J.D."/>
            <person name="Ossowski S."/>
            <person name="Ottilar R.P."/>
            <person name="Salamov A.A."/>
            <person name="Schneeberger K."/>
            <person name="Spannagl M."/>
            <person name="Wang X."/>
            <person name="Yang L."/>
            <person name="Nasrallah M.E."/>
            <person name="Bergelson J."/>
            <person name="Carrington J.C."/>
            <person name="Gaut B.S."/>
            <person name="Schmutz J."/>
            <person name="Mayer K.F.X."/>
            <person name="Van de Peer Y."/>
            <person name="Grigoriev I.V."/>
            <person name="Nordborg M."/>
            <person name="Weigel D."/>
            <person name="Guo Y.-L."/>
        </authorList>
    </citation>
    <scope>NUCLEOTIDE SEQUENCE [LARGE SCALE GENOMIC DNA]</scope>
    <source>
        <strain evidence="3">cv. MN47</strain>
    </source>
</reference>